<evidence type="ECO:0000256" key="1">
    <source>
        <dbReference type="SAM" id="MobiDB-lite"/>
    </source>
</evidence>
<accession>A0A976A4H4</accession>
<gene>
    <name evidence="2" type="ORF">CBM2587_B100095</name>
</gene>
<comment type="caution">
    <text evidence="2">The sequence shown here is derived from an EMBL/GenBank/DDBJ whole genome shotgun (WGS) entry which is preliminary data.</text>
</comment>
<organism evidence="2 3">
    <name type="scientific">Cupriavidus taiwanensis</name>
    <dbReference type="NCBI Taxonomy" id="164546"/>
    <lineage>
        <taxon>Bacteria</taxon>
        <taxon>Pseudomonadati</taxon>
        <taxon>Pseudomonadota</taxon>
        <taxon>Betaproteobacteria</taxon>
        <taxon>Burkholderiales</taxon>
        <taxon>Burkholderiaceae</taxon>
        <taxon>Cupriavidus</taxon>
    </lineage>
</organism>
<proteinExistence type="predicted"/>
<name>A0A976A4H4_9BURK</name>
<protein>
    <submittedName>
        <fullName evidence="2">Uncharacterized protein</fullName>
    </submittedName>
</protein>
<feature type="compositionally biased region" description="Low complexity" evidence="1">
    <location>
        <begin position="15"/>
        <end position="25"/>
    </location>
</feature>
<evidence type="ECO:0000313" key="3">
    <source>
        <dbReference type="Proteomes" id="UP000256780"/>
    </source>
</evidence>
<feature type="region of interest" description="Disordered" evidence="1">
    <location>
        <begin position="135"/>
        <end position="171"/>
    </location>
</feature>
<dbReference type="Proteomes" id="UP000256780">
    <property type="component" value="Chromosome CBM2587_b"/>
</dbReference>
<sequence>MPKRAPANPFHGLRAAPVAPASGAAQGLPGNTAGIRRPPWHRRPLRPSPGPRAPIAHGPMTTRAPARDWNPQAIGLTDPLRHATAPAGSALRRTLHAEDSQPLAAGGRAVARRCRHRGAHRRACPRRARHHRVWHRQHGRALYLEPGRPSPRPGGAGLRRHGRQPFRPEGR</sequence>
<reference evidence="2 3" key="1">
    <citation type="submission" date="2018-01" db="EMBL/GenBank/DDBJ databases">
        <authorList>
            <person name="Clerissi C."/>
        </authorList>
    </citation>
    <scope>NUCLEOTIDE SEQUENCE [LARGE SCALE GENOMIC DNA]</scope>
    <source>
        <strain evidence="2">Cupriavidus sp. LMG 19464</strain>
    </source>
</reference>
<feature type="region of interest" description="Disordered" evidence="1">
    <location>
        <begin position="1"/>
        <end position="74"/>
    </location>
</feature>
<evidence type="ECO:0000313" key="2">
    <source>
        <dbReference type="EMBL" id="SOY60433.1"/>
    </source>
</evidence>
<dbReference type="EMBL" id="OFSQ01000030">
    <property type="protein sequence ID" value="SOY60433.1"/>
    <property type="molecule type" value="Genomic_DNA"/>
</dbReference>
<dbReference type="AlphaFoldDB" id="A0A976A4H4"/>